<gene>
    <name evidence="1" type="ORF">Ari01nite_64230</name>
</gene>
<evidence type="ECO:0000313" key="1">
    <source>
        <dbReference type="EMBL" id="GIE98958.1"/>
    </source>
</evidence>
<reference evidence="1" key="1">
    <citation type="submission" date="2021-01" db="EMBL/GenBank/DDBJ databases">
        <title>Whole genome shotgun sequence of Actinoplanes rishiriensis NBRC 108556.</title>
        <authorList>
            <person name="Komaki H."/>
            <person name="Tamura T."/>
        </authorList>
    </citation>
    <scope>NUCLEOTIDE SEQUENCE</scope>
    <source>
        <strain evidence="1">NBRC 108556</strain>
    </source>
</reference>
<evidence type="ECO:0000313" key="2">
    <source>
        <dbReference type="Proteomes" id="UP000636960"/>
    </source>
</evidence>
<keyword evidence="2" id="KW-1185">Reference proteome</keyword>
<name>A0A919K5J2_9ACTN</name>
<accession>A0A919K5J2</accession>
<protein>
    <submittedName>
        <fullName evidence="1">Uncharacterized protein</fullName>
    </submittedName>
</protein>
<organism evidence="1 2">
    <name type="scientific">Paractinoplanes rishiriensis</name>
    <dbReference type="NCBI Taxonomy" id="1050105"/>
    <lineage>
        <taxon>Bacteria</taxon>
        <taxon>Bacillati</taxon>
        <taxon>Actinomycetota</taxon>
        <taxon>Actinomycetes</taxon>
        <taxon>Micromonosporales</taxon>
        <taxon>Micromonosporaceae</taxon>
        <taxon>Paractinoplanes</taxon>
    </lineage>
</organism>
<proteinExistence type="predicted"/>
<dbReference type="AlphaFoldDB" id="A0A919K5J2"/>
<dbReference type="RefSeq" id="WP_203785980.1">
    <property type="nucleotide sequence ID" value="NZ_BOMV01000069.1"/>
</dbReference>
<dbReference type="Proteomes" id="UP000636960">
    <property type="component" value="Unassembled WGS sequence"/>
</dbReference>
<sequence length="141" mass="15222">MKLTPRGPEVDAVVRLLEDDSYASAEALARAIIKTVADELDLRDWYALTHRWRDGTRGINWGPFASPIEALRVAEYIGAGQFGAVKLYSPGVLVANAKGRKNTAGYCRRPECGHAPFLHLMAGSGRGGCGLSSCGCPRFTK</sequence>
<dbReference type="EMBL" id="BOMV01000069">
    <property type="protein sequence ID" value="GIE98958.1"/>
    <property type="molecule type" value="Genomic_DNA"/>
</dbReference>
<comment type="caution">
    <text evidence="1">The sequence shown here is derived from an EMBL/GenBank/DDBJ whole genome shotgun (WGS) entry which is preliminary data.</text>
</comment>